<reference evidence="5" key="2">
    <citation type="submission" date="2022-08" db="UniProtKB">
        <authorList>
            <consortium name="EnsemblMetazoa"/>
        </authorList>
    </citation>
    <scope>IDENTIFICATION</scope>
    <source>
        <strain evidence="5">STECLA/ALBI9_A</strain>
    </source>
</reference>
<feature type="compositionally biased region" description="Pro residues" evidence="2">
    <location>
        <begin position="856"/>
        <end position="867"/>
    </location>
</feature>
<dbReference type="VEuPathDB" id="VectorBase:AALB004828"/>
<dbReference type="PANTHER" id="PTHR24366:SF168">
    <property type="entry name" value="GH22922P-RELATED"/>
    <property type="match status" value="1"/>
</dbReference>
<feature type="region of interest" description="Disordered" evidence="2">
    <location>
        <begin position="640"/>
        <end position="701"/>
    </location>
</feature>
<evidence type="ECO:0000256" key="3">
    <source>
        <dbReference type="SAM" id="Phobius"/>
    </source>
</evidence>
<feature type="compositionally biased region" description="Polar residues" evidence="2">
    <location>
        <begin position="913"/>
        <end position="923"/>
    </location>
</feature>
<dbReference type="InterPro" id="IPR001611">
    <property type="entry name" value="Leu-rich_rpt"/>
</dbReference>
<dbReference type="SMART" id="SM00365">
    <property type="entry name" value="LRR_SD22"/>
    <property type="match status" value="5"/>
</dbReference>
<evidence type="ECO:0000256" key="1">
    <source>
        <dbReference type="SAM" id="Coils"/>
    </source>
</evidence>
<name>A0A182FE87_ANOAL</name>
<dbReference type="PANTHER" id="PTHR24366">
    <property type="entry name" value="IG(IMMUNOGLOBULIN) AND LRR(LEUCINE RICH REPEAT) DOMAINS"/>
    <property type="match status" value="1"/>
</dbReference>
<feature type="region of interest" description="Disordered" evidence="2">
    <location>
        <begin position="722"/>
        <end position="745"/>
    </location>
</feature>
<dbReference type="SUPFAM" id="SSF52058">
    <property type="entry name" value="L domain-like"/>
    <property type="match status" value="2"/>
</dbReference>
<feature type="region of interest" description="Disordered" evidence="2">
    <location>
        <begin position="762"/>
        <end position="875"/>
    </location>
</feature>
<keyword evidence="3" id="KW-0812">Transmembrane</keyword>
<dbReference type="Gene3D" id="3.80.10.10">
    <property type="entry name" value="Ribonuclease Inhibitor"/>
    <property type="match status" value="3"/>
</dbReference>
<feature type="coiled-coil region" evidence="1">
    <location>
        <begin position="565"/>
        <end position="592"/>
    </location>
</feature>
<keyword evidence="1" id="KW-0175">Coiled coil</keyword>
<dbReference type="EnsemblMetazoa" id="AALB004828-RA">
    <property type="protein sequence ID" value="AALB004828-PA"/>
    <property type="gene ID" value="AALB004828"/>
</dbReference>
<feature type="compositionally biased region" description="Low complexity" evidence="2">
    <location>
        <begin position="722"/>
        <end position="743"/>
    </location>
</feature>
<keyword evidence="3" id="KW-1133">Transmembrane helix</keyword>
<evidence type="ECO:0000313" key="6">
    <source>
        <dbReference type="Proteomes" id="UP000069272"/>
    </source>
</evidence>
<dbReference type="GeneID" id="118466307"/>
<keyword evidence="6" id="KW-1185">Reference proteome</keyword>
<dbReference type="STRING" id="7167.A0A182FE87"/>
<dbReference type="Proteomes" id="UP000069272">
    <property type="component" value="Chromosome 3L"/>
</dbReference>
<feature type="compositionally biased region" description="Polar residues" evidence="2">
    <location>
        <begin position="765"/>
        <end position="798"/>
    </location>
</feature>
<protein>
    <submittedName>
        <fullName evidence="5">Uncharacterized protein</fullName>
    </submittedName>
</protein>
<dbReference type="OrthoDB" id="1574204at2759"/>
<dbReference type="PROSITE" id="PS51450">
    <property type="entry name" value="LRR"/>
    <property type="match status" value="4"/>
</dbReference>
<dbReference type="InterPro" id="IPR025875">
    <property type="entry name" value="Leu-rich_rpt_4"/>
</dbReference>
<evidence type="ECO:0000256" key="2">
    <source>
        <dbReference type="SAM" id="MobiDB-lite"/>
    </source>
</evidence>
<reference evidence="5 6" key="1">
    <citation type="journal article" date="2017" name="G3 (Bethesda)">
        <title>The Physical Genome Mapping of Anopheles albimanus Corrected Scaffold Misassemblies and Identified Interarm Rearrangements in Genus Anopheles.</title>
        <authorList>
            <person name="Artemov G.N."/>
            <person name="Peery A.N."/>
            <person name="Jiang X."/>
            <person name="Tu Z."/>
            <person name="Stegniy V.N."/>
            <person name="Sharakhova M.V."/>
            <person name="Sharakhov I.V."/>
        </authorList>
    </citation>
    <scope>NUCLEOTIDE SEQUENCE [LARGE SCALE GENOMIC DNA]</scope>
    <source>
        <strain evidence="5 6">ALBI9_A</strain>
    </source>
</reference>
<feature type="transmembrane region" description="Helical" evidence="3">
    <location>
        <begin position="541"/>
        <end position="562"/>
    </location>
</feature>
<dbReference type="VEuPathDB" id="VectorBase:AALB20_035733"/>
<dbReference type="Pfam" id="PF12799">
    <property type="entry name" value="LRR_4"/>
    <property type="match status" value="1"/>
</dbReference>
<feature type="compositionally biased region" description="Low complexity" evidence="2">
    <location>
        <begin position="930"/>
        <end position="941"/>
    </location>
</feature>
<dbReference type="RefSeq" id="XP_035791309.1">
    <property type="nucleotide sequence ID" value="XM_035935416.1"/>
</dbReference>
<feature type="compositionally biased region" description="Basic and acidic residues" evidence="2">
    <location>
        <begin position="676"/>
        <end position="690"/>
    </location>
</feature>
<dbReference type="SMART" id="SM00369">
    <property type="entry name" value="LRR_TYP"/>
    <property type="match status" value="10"/>
</dbReference>
<feature type="compositionally biased region" description="Basic residues" evidence="2">
    <location>
        <begin position="640"/>
        <end position="649"/>
    </location>
</feature>
<feature type="chain" id="PRO_5043601692" evidence="4">
    <location>
        <begin position="25"/>
        <end position="959"/>
    </location>
</feature>
<organism evidence="5 6">
    <name type="scientific">Anopheles albimanus</name>
    <name type="common">New world malaria mosquito</name>
    <dbReference type="NCBI Taxonomy" id="7167"/>
    <lineage>
        <taxon>Eukaryota</taxon>
        <taxon>Metazoa</taxon>
        <taxon>Ecdysozoa</taxon>
        <taxon>Arthropoda</taxon>
        <taxon>Hexapoda</taxon>
        <taxon>Insecta</taxon>
        <taxon>Pterygota</taxon>
        <taxon>Neoptera</taxon>
        <taxon>Endopterygota</taxon>
        <taxon>Diptera</taxon>
        <taxon>Nematocera</taxon>
        <taxon>Culicoidea</taxon>
        <taxon>Culicidae</taxon>
        <taxon>Anophelinae</taxon>
        <taxon>Anopheles</taxon>
    </lineage>
</organism>
<feature type="signal peptide" evidence="4">
    <location>
        <begin position="1"/>
        <end position="24"/>
    </location>
</feature>
<proteinExistence type="predicted"/>
<feature type="region of interest" description="Disordered" evidence="2">
    <location>
        <begin position="904"/>
        <end position="959"/>
    </location>
</feature>
<dbReference type="Pfam" id="PF13855">
    <property type="entry name" value="LRR_8"/>
    <property type="match status" value="4"/>
</dbReference>
<dbReference type="AlphaFoldDB" id="A0A182FE87"/>
<sequence>MAPNGSWLVIVVVALLLLVALAIGQEVCPEPCSCECEEVMSCVDCSGRGLTQLPVFADPNIEILDLSDNQFTEIPRELAQFPRLHYLDMSTNNISQLPEDALAGMTSLSILILSQNYISNWADLHPNRLLLQATNLRELRLANNQFTSFSSNDGSLVLASTSLRYLDLSSCRIAKVSGPEVIGGLTNLEYLKLSDNPIVSISSMVSRSLKKLELNSCKLAALQPTVFTGLEALKEVNLAHNYRLSLGSPDEKSYVQSGSLRKINLSHCNMNSLDLQGFPQLLTAIVRENMIQQLGRDSFTGTPLLEHIDLSFNSIHNIHPEAFRPLLHLKTLDLSFNMISRVDGKLFKSNDLLTDVNLSRNFIGRLSRITADSLAFLNLSWCEIMSIEPDALASMGRLGELDLSHNLLSDIPDALSSDSLQTLDLSMCRLSTIRNGTFTGFPELARLNLAGNRFTTPFRVDFFRENPYLRELRLGDNPWRCDCRSDDFFQFFQFLTDPPGRIGDRKNLLCNTPEDFFGSSWEASCRSVWYPYETMGNAERIWTWLMVGILSFFGLFCLISSVKKFVSARQKVAAERERAENLQELREINRENRARMMQDAPQNAPDARESRPPCYEDAILLPKLDAASFASLDELMLRGKRKKRRRNRRASGADLKDDEDEEDVQERIQLRQRQRTRSEDVLSRRIEDTTPRSTASPVVSIYERPTSTRVVALPQTTAAPVAPAAAAAAEDSPRPSTSSGRPPKTTEELHYVSIDLLSLDHGSMAGSSTTGRGTPQSGAVSRSNSSRAEPTDRPSISHSPYAKRKVKPLQHINRNGSIDEITDFADRQTSPYAKRRNPLMSSFRRPGGKDQTEKLPPIPTEPPPPLPSSSRPASAIQLVEDYFQPPDQMMRFEDELDDYAVIPLAEGGRSIEPQPSTSGQSRPPVSIAIDDFPPNSSDSSDATSGVSIEIIPARDHQTR</sequence>
<evidence type="ECO:0000313" key="5">
    <source>
        <dbReference type="EnsemblMetazoa" id="AALB004828-PA"/>
    </source>
</evidence>
<keyword evidence="4" id="KW-0732">Signal</keyword>
<dbReference type="KEGG" id="aali:118466307"/>
<dbReference type="InterPro" id="IPR003591">
    <property type="entry name" value="Leu-rich_rpt_typical-subtyp"/>
</dbReference>
<evidence type="ECO:0000256" key="4">
    <source>
        <dbReference type="SAM" id="SignalP"/>
    </source>
</evidence>
<dbReference type="RefSeq" id="XP_035791310.1">
    <property type="nucleotide sequence ID" value="XM_035935417.1"/>
</dbReference>
<keyword evidence="3" id="KW-0472">Membrane</keyword>
<accession>A0A182FE87</accession>
<dbReference type="InterPro" id="IPR032675">
    <property type="entry name" value="LRR_dom_sf"/>
</dbReference>